<dbReference type="Gene3D" id="3.40.47.10">
    <property type="match status" value="1"/>
</dbReference>
<dbReference type="GO" id="GO:0004315">
    <property type="term" value="F:3-oxoacyl-[acyl-carrier-protein] synthase activity"/>
    <property type="evidence" value="ECO:0007669"/>
    <property type="project" value="InterPro"/>
</dbReference>
<comment type="pathway">
    <text evidence="1">Lipid metabolism.</text>
</comment>
<evidence type="ECO:0000256" key="9">
    <source>
        <dbReference type="ARBA" id="ARBA00023315"/>
    </source>
</evidence>
<evidence type="ECO:0000256" key="1">
    <source>
        <dbReference type="ARBA" id="ARBA00005189"/>
    </source>
</evidence>
<name>A0A1I7FGM4_9FIRM</name>
<evidence type="ECO:0000256" key="6">
    <source>
        <dbReference type="ARBA" id="ARBA00023098"/>
    </source>
</evidence>
<keyword evidence="9" id="KW-0012">Acyltransferase</keyword>
<evidence type="ECO:0000256" key="4">
    <source>
        <dbReference type="ARBA" id="ARBA00022679"/>
    </source>
</evidence>
<gene>
    <name evidence="12" type="ORF">SAMN05216508_102126</name>
</gene>
<organism evidence="12 13">
    <name type="scientific">Eubacterium pyruvativorans</name>
    <dbReference type="NCBI Taxonomy" id="155865"/>
    <lineage>
        <taxon>Bacteria</taxon>
        <taxon>Bacillati</taxon>
        <taxon>Bacillota</taxon>
        <taxon>Clostridia</taxon>
        <taxon>Eubacteriales</taxon>
        <taxon>Eubacteriaceae</taxon>
        <taxon>Eubacterium</taxon>
    </lineage>
</organism>
<sequence>MAGIVVKGLGYAHGRRSVSNEDMARTVDTSDRWIREKTGIRSRYFAEDRTNTDMACDAAEKAIASAGISREEIRWLIVCTFTPDDRTPSTACAAAGSLGLRQDVLALDINGACSGFIYGCELAGGLLHSRDGKGYALVIGSEKISPRMDMKDRSTCVLFGDGAGAAVLAWDESAVFRFRGGCVPDRDVLYCDQKQGLIHMNGQEVYRFAVSRVPAEIRALMEENSLSEEDVDWYVLHQANERIIDSAVRRLGKPEKKFFKNLYHYGNTSAASIPIALSEMEEKGLLRGRKRILAVGFGAGLTYGSMYIEVDIEV</sequence>
<dbReference type="Pfam" id="PF08545">
    <property type="entry name" value="ACP_syn_III"/>
    <property type="match status" value="1"/>
</dbReference>
<keyword evidence="8" id="KW-0511">Multifunctional enzyme</keyword>
<dbReference type="NCBIfam" id="NF006829">
    <property type="entry name" value="PRK09352.1"/>
    <property type="match status" value="1"/>
</dbReference>
<dbReference type="AlphaFoldDB" id="A0A1I7FGM4"/>
<dbReference type="PANTHER" id="PTHR43091:SF1">
    <property type="entry name" value="BETA-KETOACYL-[ACYL-CARRIER-PROTEIN] SYNTHASE III, CHLOROPLASTIC"/>
    <property type="match status" value="1"/>
</dbReference>
<keyword evidence="4" id="KW-0808">Transferase</keyword>
<dbReference type="SUPFAM" id="SSF53901">
    <property type="entry name" value="Thiolase-like"/>
    <property type="match status" value="1"/>
</dbReference>
<protein>
    <submittedName>
        <fullName evidence="12">3-oxoacyl-[acyl-carrier-protein] synthase-3</fullName>
    </submittedName>
</protein>
<dbReference type="InterPro" id="IPR013751">
    <property type="entry name" value="ACP_syn_III_N"/>
</dbReference>
<feature type="domain" description="Beta-ketoacyl-[acyl-carrier-protein] synthase III C-terminal" evidence="10">
    <location>
        <begin position="221"/>
        <end position="309"/>
    </location>
</feature>
<accession>A0A1I7FGM4</accession>
<dbReference type="OrthoDB" id="9815506at2"/>
<dbReference type="CDD" id="cd00830">
    <property type="entry name" value="KAS_III"/>
    <property type="match status" value="1"/>
</dbReference>
<evidence type="ECO:0000259" key="11">
    <source>
        <dbReference type="Pfam" id="PF08545"/>
    </source>
</evidence>
<evidence type="ECO:0000256" key="2">
    <source>
        <dbReference type="ARBA" id="ARBA00008642"/>
    </source>
</evidence>
<keyword evidence="6" id="KW-0443">Lipid metabolism</keyword>
<keyword evidence="13" id="KW-1185">Reference proteome</keyword>
<dbReference type="Pfam" id="PF08541">
    <property type="entry name" value="ACP_syn_III_C"/>
    <property type="match status" value="1"/>
</dbReference>
<reference evidence="12 13" key="1">
    <citation type="submission" date="2016-10" db="EMBL/GenBank/DDBJ databases">
        <authorList>
            <person name="de Groot N.N."/>
        </authorList>
    </citation>
    <scope>NUCLEOTIDE SEQUENCE [LARGE SCALE GENOMIC DNA]</scope>
    <source>
        <strain evidence="12 13">KHGC13</strain>
    </source>
</reference>
<dbReference type="EMBL" id="FPBT01000002">
    <property type="protein sequence ID" value="SFU35327.1"/>
    <property type="molecule type" value="Genomic_DNA"/>
</dbReference>
<proteinExistence type="inferred from homology"/>
<dbReference type="STRING" id="155865.SAMN05216515_10141"/>
<evidence type="ECO:0000256" key="7">
    <source>
        <dbReference type="ARBA" id="ARBA00023160"/>
    </source>
</evidence>
<evidence type="ECO:0000256" key="5">
    <source>
        <dbReference type="ARBA" id="ARBA00022832"/>
    </source>
</evidence>
<dbReference type="RefSeq" id="WP_090469830.1">
    <property type="nucleotide sequence ID" value="NZ_CACWQI010000009.1"/>
</dbReference>
<dbReference type="PANTHER" id="PTHR43091">
    <property type="entry name" value="3-OXOACYL-[ACYL-CARRIER-PROTEIN] SYNTHASE"/>
    <property type="match status" value="1"/>
</dbReference>
<comment type="similarity">
    <text evidence="2">Belongs to the thiolase-like superfamily. FabH family.</text>
</comment>
<keyword evidence="5" id="KW-0276">Fatty acid metabolism</keyword>
<evidence type="ECO:0000313" key="13">
    <source>
        <dbReference type="Proteomes" id="UP000198817"/>
    </source>
</evidence>
<evidence type="ECO:0000256" key="8">
    <source>
        <dbReference type="ARBA" id="ARBA00023268"/>
    </source>
</evidence>
<evidence type="ECO:0000259" key="10">
    <source>
        <dbReference type="Pfam" id="PF08541"/>
    </source>
</evidence>
<keyword evidence="7" id="KW-0275">Fatty acid biosynthesis</keyword>
<evidence type="ECO:0000256" key="3">
    <source>
        <dbReference type="ARBA" id="ARBA00022516"/>
    </source>
</evidence>
<dbReference type="Proteomes" id="UP000198817">
    <property type="component" value="Unassembled WGS sequence"/>
</dbReference>
<dbReference type="InterPro" id="IPR004655">
    <property type="entry name" value="FabH"/>
</dbReference>
<dbReference type="NCBIfam" id="TIGR00747">
    <property type="entry name" value="fabH"/>
    <property type="match status" value="1"/>
</dbReference>
<dbReference type="InterPro" id="IPR016039">
    <property type="entry name" value="Thiolase-like"/>
</dbReference>
<dbReference type="InterPro" id="IPR013747">
    <property type="entry name" value="ACP_syn_III_C"/>
</dbReference>
<evidence type="ECO:0000313" key="12">
    <source>
        <dbReference type="EMBL" id="SFU35327.1"/>
    </source>
</evidence>
<feature type="domain" description="Beta-ketoacyl-[acyl-carrier-protein] synthase III N-terminal" evidence="11">
    <location>
        <begin position="107"/>
        <end position="172"/>
    </location>
</feature>
<dbReference type="GO" id="GO:0006633">
    <property type="term" value="P:fatty acid biosynthetic process"/>
    <property type="evidence" value="ECO:0007669"/>
    <property type="project" value="UniProtKB-KW"/>
</dbReference>
<keyword evidence="3" id="KW-0444">Lipid biosynthesis</keyword>